<organism evidence="2 3">
    <name type="scientific">Ovis ammon polii</name>
    <dbReference type="NCBI Taxonomy" id="230172"/>
    <lineage>
        <taxon>Eukaryota</taxon>
        <taxon>Metazoa</taxon>
        <taxon>Chordata</taxon>
        <taxon>Craniata</taxon>
        <taxon>Vertebrata</taxon>
        <taxon>Euteleostomi</taxon>
        <taxon>Mammalia</taxon>
        <taxon>Eutheria</taxon>
        <taxon>Laurasiatheria</taxon>
        <taxon>Artiodactyla</taxon>
        <taxon>Ruminantia</taxon>
        <taxon>Pecora</taxon>
        <taxon>Bovidae</taxon>
        <taxon>Caprinae</taxon>
        <taxon>Ovis</taxon>
    </lineage>
</organism>
<comment type="caution">
    <text evidence="2">The sequence shown here is derived from an EMBL/GenBank/DDBJ whole genome shotgun (WGS) entry which is preliminary data.</text>
</comment>
<gene>
    <name evidence="2" type="ORF">MG293_001865</name>
</gene>
<dbReference type="EMBL" id="JAKZEL010000001">
    <property type="protein sequence ID" value="KAI4549535.1"/>
    <property type="molecule type" value="Genomic_DNA"/>
</dbReference>
<proteinExistence type="predicted"/>
<accession>A0AAD4YFZ1</accession>
<dbReference type="InterPro" id="IPR005334">
    <property type="entry name" value="Tctex-1-like"/>
</dbReference>
<keyword evidence="3" id="KW-1185">Reference proteome</keyword>
<dbReference type="CDD" id="cd21451">
    <property type="entry name" value="DLC-like_TCTEX1D"/>
    <property type="match status" value="1"/>
</dbReference>
<feature type="region of interest" description="Disordered" evidence="1">
    <location>
        <begin position="141"/>
        <end position="160"/>
    </location>
</feature>
<dbReference type="Pfam" id="PF03645">
    <property type="entry name" value="Tctex-1"/>
    <property type="match status" value="1"/>
</dbReference>
<dbReference type="AlphaFoldDB" id="A0AAD4YFZ1"/>
<dbReference type="Proteomes" id="UP001214576">
    <property type="component" value="Unassembled WGS sequence"/>
</dbReference>
<evidence type="ECO:0000313" key="3">
    <source>
        <dbReference type="Proteomes" id="UP001214576"/>
    </source>
</evidence>
<reference evidence="2" key="1">
    <citation type="submission" date="2022-03" db="EMBL/GenBank/DDBJ databases">
        <title>Genomic analyses of argali, domestic sheep and their hybrids provide insights into chromosomal evolution, heterosis and genetic basis of agronomic traits.</title>
        <authorList>
            <person name="Li M."/>
        </authorList>
    </citation>
    <scope>NUCLEOTIDE SEQUENCE</scope>
    <source>
        <strain evidence="2">CAU-MHL-2022a</strain>
        <tissue evidence="2">Skin</tissue>
    </source>
</reference>
<sequence>MTSQKTRYTKDEVSGETVDKGVTFSASKSVASGRKVESDVFENTVMAPVGPPLACQHHPGAGAPGGSQVAGDIPLGLARELMQAHLPCKLAGVAYHPALCAHLAAMLSAEIRDLVRAVTLPHYRLVCSIGIGGKGQDSYSPILSPPSRMPVGASATSWDG</sequence>
<protein>
    <submittedName>
        <fullName evidence="2">Uncharacterized protein</fullName>
    </submittedName>
</protein>
<evidence type="ECO:0000256" key="1">
    <source>
        <dbReference type="SAM" id="MobiDB-lite"/>
    </source>
</evidence>
<name>A0AAD4YFZ1_OVIAM</name>
<evidence type="ECO:0000313" key="2">
    <source>
        <dbReference type="EMBL" id="KAI4549535.1"/>
    </source>
</evidence>